<dbReference type="InterPro" id="IPR032708">
    <property type="entry name" value="McjB_C"/>
</dbReference>
<feature type="transmembrane region" description="Helical" evidence="1">
    <location>
        <begin position="17"/>
        <end position="37"/>
    </location>
</feature>
<evidence type="ECO:0000313" key="4">
    <source>
        <dbReference type="Proteomes" id="UP000683511"/>
    </source>
</evidence>
<feature type="domain" description="Microcin J25-processing protein McjB C-terminal" evidence="2">
    <location>
        <begin position="33"/>
        <end position="141"/>
    </location>
</feature>
<accession>A0A975TAY9</accession>
<reference evidence="3" key="1">
    <citation type="submission" date="2017-04" db="EMBL/GenBank/DDBJ databases">
        <title>Genome deletions in a multicellular cyanobacterial endosymbiont for morphological adaptation in marine diatoms.</title>
        <authorList>
            <person name="Wang Y."/>
            <person name="Gao H."/>
            <person name="Li R."/>
            <person name="Xu X."/>
        </authorList>
    </citation>
    <scope>NUCLEOTIDE SEQUENCE</scope>
    <source>
        <strain evidence="3">FACHB 800</strain>
    </source>
</reference>
<dbReference type="EMBL" id="CP021056">
    <property type="protein sequence ID" value="QXE24611.1"/>
    <property type="molecule type" value="Genomic_DNA"/>
</dbReference>
<name>A0A975TAY9_9NOST</name>
<dbReference type="Pfam" id="PF13471">
    <property type="entry name" value="Transglut_core3"/>
    <property type="match status" value="1"/>
</dbReference>
<keyword evidence="1" id="KW-0812">Transmembrane</keyword>
<evidence type="ECO:0000256" key="1">
    <source>
        <dbReference type="SAM" id="Phobius"/>
    </source>
</evidence>
<dbReference type="InterPro" id="IPR053521">
    <property type="entry name" value="McjB-like"/>
</dbReference>
<dbReference type="Proteomes" id="UP000683511">
    <property type="component" value="Chromosome"/>
</dbReference>
<keyword evidence="1" id="KW-0472">Membrane</keyword>
<gene>
    <name evidence="3" type="ORF">B6N60_03317</name>
</gene>
<dbReference type="AlphaFoldDB" id="A0A975TAY9"/>
<keyword evidence="4" id="KW-1185">Reference proteome</keyword>
<dbReference type="RefSeq" id="WP_190601457.1">
    <property type="nucleotide sequence ID" value="NZ_CP021056.1"/>
</dbReference>
<keyword evidence="1" id="KW-1133">Transmembrane helix</keyword>
<proteinExistence type="predicted"/>
<organism evidence="3 4">
    <name type="scientific">Richelia sinica FACHB-800</name>
    <dbReference type="NCBI Taxonomy" id="1357546"/>
    <lineage>
        <taxon>Bacteria</taxon>
        <taxon>Bacillati</taxon>
        <taxon>Cyanobacteriota</taxon>
        <taxon>Cyanophyceae</taxon>
        <taxon>Nostocales</taxon>
        <taxon>Nostocaceae</taxon>
        <taxon>Richelia</taxon>
    </lineage>
</organism>
<evidence type="ECO:0000259" key="2">
    <source>
        <dbReference type="Pfam" id="PF13471"/>
    </source>
</evidence>
<protein>
    <recommendedName>
        <fullName evidence="2">Microcin J25-processing protein McjB C-terminal domain-containing protein</fullName>
    </recommendedName>
</protein>
<dbReference type="NCBIfam" id="NF033537">
    <property type="entry name" value="lasso_biosyn_B2"/>
    <property type="match status" value="1"/>
</dbReference>
<dbReference type="KEGG" id="rsin:B6N60_03317"/>
<evidence type="ECO:0000313" key="3">
    <source>
        <dbReference type="EMBL" id="QXE24611.1"/>
    </source>
</evidence>
<sequence length="148" mass="16998">MKHLHKWLRLRNSDRQLLLTTAITLTMIRLGLWLLPWKILYKLVNRIVQLPLDHPEADEAIWCAVVWAVETVSRYLFPPPKCLARALVTQILLAWQGYRTKLCIGVAKNPQGNLEAHAWVESQGKIIIGKLTNQAKFIPLSSLHQSFT</sequence>